<dbReference type="NCBIfam" id="TIGR00347">
    <property type="entry name" value="bioD"/>
    <property type="match status" value="1"/>
</dbReference>
<dbReference type="GO" id="GO:0005524">
    <property type="term" value="F:ATP binding"/>
    <property type="evidence" value="ECO:0007669"/>
    <property type="project" value="UniProtKB-UniRule"/>
</dbReference>
<dbReference type="CDD" id="cd03109">
    <property type="entry name" value="DTBS"/>
    <property type="match status" value="1"/>
</dbReference>
<dbReference type="GO" id="GO:0005829">
    <property type="term" value="C:cytosol"/>
    <property type="evidence" value="ECO:0007669"/>
    <property type="project" value="TreeGrafter"/>
</dbReference>
<protein>
    <recommendedName>
        <fullName evidence="8">ATP-dependent dethiobiotin synthetase BioD</fullName>
        <ecNumber evidence="8">6.3.3.3</ecNumber>
    </recommendedName>
    <alternativeName>
        <fullName evidence="8">DTB synthetase</fullName>
        <shortName evidence="8">DTBS</shortName>
    </alternativeName>
    <alternativeName>
        <fullName evidence="8">Dethiobiotin synthase</fullName>
    </alternativeName>
</protein>
<sequence length="235" mass="25461">MKTKIFVTGIDTEVGKTYVSTGLLHAAARRQLRCFGLKPIASGATLQDGELKNEDALALQSASTLQLPYRQINPFVFEPAIAPHIAAMQKGQLITASRVEGMINGASLLSYDFCLVEGAGGWRVPLNDREYFSDIAKRLQWPVVLVVSMRLGCINHALLSAQAILSDGLKLAGWVANTGAERMPFYDENLATLKAAMSAPCLGTISWQADQSTYDDEFDQIFANLVESIHPTAGA</sequence>
<keyword evidence="5 8" id="KW-0093">Biotin biosynthesis</keyword>
<dbReference type="PANTHER" id="PTHR43210">
    <property type="entry name" value="DETHIOBIOTIN SYNTHETASE"/>
    <property type="match status" value="1"/>
</dbReference>
<evidence type="ECO:0000256" key="5">
    <source>
        <dbReference type="ARBA" id="ARBA00022756"/>
    </source>
</evidence>
<dbReference type="InterPro" id="IPR027417">
    <property type="entry name" value="P-loop_NTPase"/>
</dbReference>
<dbReference type="Gene3D" id="3.40.50.300">
    <property type="entry name" value="P-loop containing nucleotide triphosphate hydrolases"/>
    <property type="match status" value="1"/>
</dbReference>
<comment type="function">
    <text evidence="8">Catalyzes a mechanistically unusual reaction, the ATP-dependent insertion of CO2 between the N7 and N8 nitrogen atoms of 7,8-diaminopelargonic acid (DAPA, also called 7,8-diammoniononanoate) to form a ureido ring.</text>
</comment>
<keyword evidence="2 8" id="KW-0436">Ligase</keyword>
<dbReference type="GO" id="GO:0042803">
    <property type="term" value="F:protein homodimerization activity"/>
    <property type="evidence" value="ECO:0007669"/>
    <property type="project" value="UniProtKB-ARBA"/>
</dbReference>
<dbReference type="InterPro" id="IPR004472">
    <property type="entry name" value="DTB_synth_BioD"/>
</dbReference>
<dbReference type="GO" id="GO:0000287">
    <property type="term" value="F:magnesium ion binding"/>
    <property type="evidence" value="ECO:0007669"/>
    <property type="project" value="UniProtKB-UniRule"/>
</dbReference>
<comment type="pathway">
    <text evidence="8">Cofactor biosynthesis; biotin biosynthesis; biotin from 7,8-diaminononanoate: step 1/2.</text>
</comment>
<comment type="caution">
    <text evidence="8">Lacks conserved residue(s) required for the propagation of feature annotation.</text>
</comment>
<dbReference type="PANTHER" id="PTHR43210:SF5">
    <property type="entry name" value="DETHIOBIOTIN SYNTHETASE"/>
    <property type="match status" value="1"/>
</dbReference>
<comment type="subcellular location">
    <subcellularLocation>
        <location evidence="8">Cytoplasm</location>
    </subcellularLocation>
</comment>
<feature type="active site" evidence="8">
    <location>
        <position position="38"/>
    </location>
</feature>
<name>A0A501X2G6_9GAMM</name>
<evidence type="ECO:0000256" key="4">
    <source>
        <dbReference type="ARBA" id="ARBA00022741"/>
    </source>
</evidence>
<keyword evidence="7 8" id="KW-0460">Magnesium</keyword>
<keyword evidence="3 8" id="KW-0479">Metal-binding</keyword>
<feature type="binding site" evidence="8">
    <location>
        <position position="117"/>
    </location>
    <ligand>
        <name>Mg(2+)</name>
        <dbReference type="ChEBI" id="CHEBI:18420"/>
    </ligand>
</feature>
<feature type="binding site" evidence="8">
    <location>
        <begin position="13"/>
        <end position="18"/>
    </location>
    <ligand>
        <name>ATP</name>
        <dbReference type="ChEBI" id="CHEBI:30616"/>
    </ligand>
</feature>
<dbReference type="OrthoDB" id="9802097at2"/>
<comment type="catalytic activity">
    <reaction evidence="8">
        <text>(7R,8S)-7,8-diammoniononanoate + CO2 + ATP = (4R,5S)-dethiobiotin + ADP + phosphate + 3 H(+)</text>
        <dbReference type="Rhea" id="RHEA:15805"/>
        <dbReference type="ChEBI" id="CHEBI:15378"/>
        <dbReference type="ChEBI" id="CHEBI:16526"/>
        <dbReference type="ChEBI" id="CHEBI:30616"/>
        <dbReference type="ChEBI" id="CHEBI:43474"/>
        <dbReference type="ChEBI" id="CHEBI:149469"/>
        <dbReference type="ChEBI" id="CHEBI:149473"/>
        <dbReference type="ChEBI" id="CHEBI:456216"/>
        <dbReference type="EC" id="6.3.3.3"/>
    </reaction>
</comment>
<comment type="subunit">
    <text evidence="8">Homodimer.</text>
</comment>
<dbReference type="GO" id="GO:0004141">
    <property type="term" value="F:dethiobiotin synthase activity"/>
    <property type="evidence" value="ECO:0007669"/>
    <property type="project" value="UniProtKB-UniRule"/>
</dbReference>
<evidence type="ECO:0000256" key="6">
    <source>
        <dbReference type="ARBA" id="ARBA00022840"/>
    </source>
</evidence>
<comment type="cofactor">
    <cofactor evidence="8">
        <name>Mg(2+)</name>
        <dbReference type="ChEBI" id="CHEBI:18420"/>
    </cofactor>
</comment>
<evidence type="ECO:0000256" key="2">
    <source>
        <dbReference type="ARBA" id="ARBA00022598"/>
    </source>
</evidence>
<feature type="binding site" evidence="8">
    <location>
        <position position="42"/>
    </location>
    <ligand>
        <name>substrate</name>
    </ligand>
</feature>
<gene>
    <name evidence="8 9" type="primary">bioD</name>
    <name evidence="9" type="ORF">FJM67_03390</name>
</gene>
<dbReference type="AlphaFoldDB" id="A0A501X2G6"/>
<proteinExistence type="inferred from homology"/>
<keyword evidence="1 8" id="KW-0963">Cytoplasm</keyword>
<dbReference type="UniPathway" id="UPA00078">
    <property type="reaction ID" value="UER00161"/>
</dbReference>
<keyword evidence="10" id="KW-1185">Reference proteome</keyword>
<dbReference type="SUPFAM" id="SSF52540">
    <property type="entry name" value="P-loop containing nucleoside triphosphate hydrolases"/>
    <property type="match status" value="1"/>
</dbReference>
<dbReference type="Pfam" id="PF13500">
    <property type="entry name" value="AAA_26"/>
    <property type="match status" value="1"/>
</dbReference>
<dbReference type="RefSeq" id="WP_140587266.1">
    <property type="nucleotide sequence ID" value="NZ_VFRR01000004.1"/>
</dbReference>
<evidence type="ECO:0000313" key="9">
    <source>
        <dbReference type="EMBL" id="TPE54686.1"/>
    </source>
</evidence>
<feature type="binding site" evidence="8">
    <location>
        <position position="55"/>
    </location>
    <ligand>
        <name>ATP</name>
        <dbReference type="ChEBI" id="CHEBI:30616"/>
    </ligand>
</feature>
<feature type="binding site" evidence="8">
    <location>
        <position position="17"/>
    </location>
    <ligand>
        <name>Mg(2+)</name>
        <dbReference type="ChEBI" id="CHEBI:18420"/>
    </ligand>
</feature>
<dbReference type="EC" id="6.3.3.3" evidence="8"/>
<organism evidence="9 10">
    <name type="scientific">Maribrevibacterium harenarium</name>
    <dbReference type="NCBI Taxonomy" id="2589817"/>
    <lineage>
        <taxon>Bacteria</taxon>
        <taxon>Pseudomonadati</taxon>
        <taxon>Pseudomonadota</taxon>
        <taxon>Gammaproteobacteria</taxon>
        <taxon>Oceanospirillales</taxon>
        <taxon>Oceanospirillaceae</taxon>
        <taxon>Maribrevibacterium</taxon>
    </lineage>
</organism>
<evidence type="ECO:0000256" key="1">
    <source>
        <dbReference type="ARBA" id="ARBA00022490"/>
    </source>
</evidence>
<comment type="caution">
    <text evidence="9">The sequence shown here is derived from an EMBL/GenBank/DDBJ whole genome shotgun (WGS) entry which is preliminary data.</text>
</comment>
<keyword evidence="4 8" id="KW-0547">Nucleotide-binding</keyword>
<dbReference type="FunFam" id="3.40.50.300:FF:000292">
    <property type="entry name" value="ATP-dependent dethiobiotin synthetase BioD"/>
    <property type="match status" value="1"/>
</dbReference>
<dbReference type="PIRSF" id="PIRSF006755">
    <property type="entry name" value="DTB_synth"/>
    <property type="match status" value="1"/>
</dbReference>
<dbReference type="HAMAP" id="MF_00336">
    <property type="entry name" value="BioD"/>
    <property type="match status" value="1"/>
</dbReference>
<evidence type="ECO:0000256" key="3">
    <source>
        <dbReference type="ARBA" id="ARBA00022723"/>
    </source>
</evidence>
<evidence type="ECO:0000256" key="8">
    <source>
        <dbReference type="HAMAP-Rule" id="MF_00336"/>
    </source>
</evidence>
<evidence type="ECO:0000313" key="10">
    <source>
        <dbReference type="Proteomes" id="UP000315901"/>
    </source>
</evidence>
<reference evidence="9 10" key="1">
    <citation type="submission" date="2019-06" db="EMBL/GenBank/DDBJ databases">
        <title>A novel bacterium of genus Marinomonas, isolated from coastal sand.</title>
        <authorList>
            <person name="Huang H."/>
            <person name="Mo K."/>
            <person name="Hu Y."/>
        </authorList>
    </citation>
    <scope>NUCLEOTIDE SEQUENCE [LARGE SCALE GENOMIC DNA]</scope>
    <source>
        <strain evidence="9 10">HB171799</strain>
    </source>
</reference>
<feature type="binding site" evidence="8">
    <location>
        <begin position="117"/>
        <end position="120"/>
    </location>
    <ligand>
        <name>ATP</name>
        <dbReference type="ChEBI" id="CHEBI:30616"/>
    </ligand>
</feature>
<evidence type="ECO:0000256" key="7">
    <source>
        <dbReference type="ARBA" id="ARBA00022842"/>
    </source>
</evidence>
<feature type="binding site" evidence="8">
    <location>
        <position position="211"/>
    </location>
    <ligand>
        <name>ATP</name>
        <dbReference type="ChEBI" id="CHEBI:30616"/>
    </ligand>
</feature>
<comment type="similarity">
    <text evidence="8">Belongs to the dethiobiotin synthetase family.</text>
</comment>
<dbReference type="EMBL" id="VFRR01000004">
    <property type="protein sequence ID" value="TPE54686.1"/>
    <property type="molecule type" value="Genomic_DNA"/>
</dbReference>
<accession>A0A501X2G6</accession>
<keyword evidence="6 8" id="KW-0067">ATP-binding</keyword>
<feature type="binding site" evidence="8">
    <location>
        <begin position="177"/>
        <end position="178"/>
    </location>
    <ligand>
        <name>ATP</name>
        <dbReference type="ChEBI" id="CHEBI:30616"/>
    </ligand>
</feature>
<dbReference type="Proteomes" id="UP000315901">
    <property type="component" value="Unassembled WGS sequence"/>
</dbReference>
<dbReference type="GO" id="GO:0009102">
    <property type="term" value="P:biotin biosynthetic process"/>
    <property type="evidence" value="ECO:0007669"/>
    <property type="project" value="UniProtKB-UniRule"/>
</dbReference>
<feature type="binding site" evidence="8">
    <location>
        <position position="55"/>
    </location>
    <ligand>
        <name>Mg(2+)</name>
        <dbReference type="ChEBI" id="CHEBI:18420"/>
    </ligand>
</feature>